<gene>
    <name evidence="3" type="ORF">LEM8419_00729</name>
</gene>
<feature type="domain" description="DUF6089" evidence="2">
    <location>
        <begin position="11"/>
        <end position="222"/>
    </location>
</feature>
<evidence type="ECO:0000259" key="2">
    <source>
        <dbReference type="Pfam" id="PF19573"/>
    </source>
</evidence>
<comment type="caution">
    <text evidence="3">The sequence shown here is derived from an EMBL/GenBank/DDBJ whole genome shotgun (WGS) entry which is preliminary data.</text>
</comment>
<evidence type="ECO:0000256" key="1">
    <source>
        <dbReference type="SAM" id="SignalP"/>
    </source>
</evidence>
<organism evidence="3 4">
    <name type="scientific">Neolewinella maritima</name>
    <dbReference type="NCBI Taxonomy" id="1383882"/>
    <lineage>
        <taxon>Bacteria</taxon>
        <taxon>Pseudomonadati</taxon>
        <taxon>Bacteroidota</taxon>
        <taxon>Saprospiria</taxon>
        <taxon>Saprospirales</taxon>
        <taxon>Lewinellaceae</taxon>
        <taxon>Neolewinella</taxon>
    </lineage>
</organism>
<keyword evidence="4" id="KW-1185">Reference proteome</keyword>
<dbReference type="InterPro" id="IPR045743">
    <property type="entry name" value="DUF6089"/>
</dbReference>
<sequence>MKHFTLLLLLAALLCGSSTVSAQRYFEVGLQGGDMPYNGDLSDPGIGFLSDWNTFGGFYLRYRPISRVGLRLNGIFGRIEAENETSVRISQDERAAITRNFRSRIQEFSLAAEFDLFYLGDPEDRFVAPYLMVGIGRTAFEPQSQDDGVYYDLQPLKTEGQGIRTGAYDPAPYALNITTYHVGGGLRAKLGERIVVGGEVSGRLTGTDYLDDISGRRLNYQEVLANTTTQGAFFSNPAVQPGEAPDNLNYSRGGSSDDFYFLINLTVGIRLGGWGGGRGGNGCYSF</sequence>
<dbReference type="Proteomes" id="UP000837803">
    <property type="component" value="Unassembled WGS sequence"/>
</dbReference>
<evidence type="ECO:0000313" key="4">
    <source>
        <dbReference type="Proteomes" id="UP000837803"/>
    </source>
</evidence>
<dbReference type="RefSeq" id="WP_238749614.1">
    <property type="nucleotide sequence ID" value="NZ_CAKLPZ010000001.1"/>
</dbReference>
<reference evidence="3" key="1">
    <citation type="submission" date="2021-12" db="EMBL/GenBank/DDBJ databases">
        <authorList>
            <person name="Rodrigo-Torres L."/>
            <person name="Arahal R. D."/>
            <person name="Lucena T."/>
        </authorList>
    </citation>
    <scope>NUCLEOTIDE SEQUENCE</scope>
    <source>
        <strain evidence="3">CECT 8419</strain>
    </source>
</reference>
<dbReference type="EMBL" id="CAKLPZ010000001">
    <property type="protein sequence ID" value="CAH0999430.1"/>
    <property type="molecule type" value="Genomic_DNA"/>
</dbReference>
<protein>
    <recommendedName>
        <fullName evidence="2">DUF6089 domain-containing protein</fullName>
    </recommendedName>
</protein>
<feature type="signal peptide" evidence="1">
    <location>
        <begin position="1"/>
        <end position="22"/>
    </location>
</feature>
<dbReference type="Pfam" id="PF19573">
    <property type="entry name" value="DUF6089"/>
    <property type="match status" value="1"/>
</dbReference>
<accession>A0ABN8F3T9</accession>
<name>A0ABN8F3T9_9BACT</name>
<keyword evidence="1" id="KW-0732">Signal</keyword>
<proteinExistence type="predicted"/>
<feature type="chain" id="PRO_5046848255" description="DUF6089 domain-containing protein" evidence="1">
    <location>
        <begin position="23"/>
        <end position="286"/>
    </location>
</feature>
<evidence type="ECO:0000313" key="3">
    <source>
        <dbReference type="EMBL" id="CAH0999430.1"/>
    </source>
</evidence>